<name>A0ACB7NXK6_9PEZI</name>
<comment type="caution">
    <text evidence="1">The sequence shown here is derived from an EMBL/GenBank/DDBJ whole genome shotgun (WGS) entry which is preliminary data.</text>
</comment>
<proteinExistence type="predicted"/>
<dbReference type="Proteomes" id="UP000724584">
    <property type="component" value="Unassembled WGS sequence"/>
</dbReference>
<accession>A0ACB7NXK6</accession>
<evidence type="ECO:0000313" key="2">
    <source>
        <dbReference type="Proteomes" id="UP000724584"/>
    </source>
</evidence>
<organism evidence="1 2">
    <name type="scientific">Chaetomium tenue</name>
    <dbReference type="NCBI Taxonomy" id="1854479"/>
    <lineage>
        <taxon>Eukaryota</taxon>
        <taxon>Fungi</taxon>
        <taxon>Dikarya</taxon>
        <taxon>Ascomycota</taxon>
        <taxon>Pezizomycotina</taxon>
        <taxon>Sordariomycetes</taxon>
        <taxon>Sordariomycetidae</taxon>
        <taxon>Sordariales</taxon>
        <taxon>Chaetomiaceae</taxon>
        <taxon>Chaetomium</taxon>
    </lineage>
</organism>
<keyword evidence="2" id="KW-1185">Reference proteome</keyword>
<protein>
    <submittedName>
        <fullName evidence="1">Uncharacterized protein</fullName>
    </submittedName>
</protein>
<sequence length="500" mass="53484">MADDRPLPEPTADQFLQEYERYRNQRLILHHNDLDKRTQPMHPRYTLTRLVEADLIPVNDRAGQQLAKRCADLYDSFLASATAGTNNTAATDTNNPLNRITTATITPATTPRPPTTPQRSPAAQTPELPEPHPQTTLTPLTPGPSPTPRPQHPPPPLLHITPTQLYEYTTALHNLLTPTRAHHPPDHTNSPPTAEQKRALAEQDQALAHQKQALAAREAAVGRREGAVTERAMAAMQREKAVTEREKAVMERERAVREKEAAAVLLFDEALLARQLREVWMGGFERGLGQGLGLEQTQREGGERGVVVVGGGDGGGFASGSGGGGYGDGMGDGAGNGHRNRVVALRSYLDIMQGVLAQVRKARTLAGCPPPAAEQQLETLEVELVRLVDEGRAVMAGTITAPGPAAPGPAHHAHVWACGDGRQNWAGSEGPHGPEKGKERMVLPSGNEGVDILDGAVLLMALKKKATMLGLFGPAGENRLGEGGSTTAAVNEGAPGQRDW</sequence>
<evidence type="ECO:0000313" key="1">
    <source>
        <dbReference type="EMBL" id="KAH6623133.1"/>
    </source>
</evidence>
<reference evidence="1 2" key="1">
    <citation type="journal article" date="2021" name="Nat. Commun.">
        <title>Genetic determinants of endophytism in the Arabidopsis root mycobiome.</title>
        <authorList>
            <person name="Mesny F."/>
            <person name="Miyauchi S."/>
            <person name="Thiergart T."/>
            <person name="Pickel B."/>
            <person name="Atanasova L."/>
            <person name="Karlsson M."/>
            <person name="Huettel B."/>
            <person name="Barry K.W."/>
            <person name="Haridas S."/>
            <person name="Chen C."/>
            <person name="Bauer D."/>
            <person name="Andreopoulos W."/>
            <person name="Pangilinan J."/>
            <person name="LaButti K."/>
            <person name="Riley R."/>
            <person name="Lipzen A."/>
            <person name="Clum A."/>
            <person name="Drula E."/>
            <person name="Henrissat B."/>
            <person name="Kohler A."/>
            <person name="Grigoriev I.V."/>
            <person name="Martin F.M."/>
            <person name="Hacquard S."/>
        </authorList>
    </citation>
    <scope>NUCLEOTIDE SEQUENCE [LARGE SCALE GENOMIC DNA]</scope>
    <source>
        <strain evidence="1 2">MPI-SDFR-AT-0079</strain>
    </source>
</reference>
<gene>
    <name evidence="1" type="ORF">F5144DRAFT_632528</name>
</gene>
<dbReference type="EMBL" id="JAGIZQ010000006">
    <property type="protein sequence ID" value="KAH6623133.1"/>
    <property type="molecule type" value="Genomic_DNA"/>
</dbReference>